<evidence type="ECO:0000256" key="3">
    <source>
        <dbReference type="PIRSR" id="PIRSR605502-1"/>
    </source>
</evidence>
<feature type="binding site" evidence="3">
    <location>
        <position position="289"/>
    </location>
    <ligand>
        <name>Mg(2+)</name>
        <dbReference type="ChEBI" id="CHEBI:18420"/>
        <label>1</label>
    </ligand>
</feature>
<dbReference type="AlphaFoldDB" id="A0A0P7ZFL9"/>
<evidence type="ECO:0000256" key="2">
    <source>
        <dbReference type="ARBA" id="ARBA00022801"/>
    </source>
</evidence>
<comment type="similarity">
    <text evidence="1">Belongs to the ADP-ribosylglycohydrolase family.</text>
</comment>
<dbReference type="PANTHER" id="PTHR16222">
    <property type="entry name" value="ADP-RIBOSYLGLYCOHYDROLASE"/>
    <property type="match status" value="1"/>
</dbReference>
<accession>A0A0P7ZFL9</accession>
<feature type="binding site" evidence="3">
    <location>
        <position position="86"/>
    </location>
    <ligand>
        <name>Mg(2+)</name>
        <dbReference type="ChEBI" id="CHEBI:18420"/>
        <label>1</label>
    </ligand>
</feature>
<dbReference type="InterPro" id="IPR005502">
    <property type="entry name" value="Ribosyl_crysJ1"/>
</dbReference>
<reference evidence="4 5" key="1">
    <citation type="submission" date="2015-09" db="EMBL/GenBank/DDBJ databases">
        <title>A metagenomics-based metabolic model of nitrate-dependent anaerobic oxidation of methane by Methanoperedens-like archaea.</title>
        <authorList>
            <person name="Arshad A."/>
            <person name="Speth D.R."/>
            <person name="De Graaf R.M."/>
            <person name="Op Den Camp H.J."/>
            <person name="Jetten M.S."/>
            <person name="Welte C.U."/>
        </authorList>
    </citation>
    <scope>NUCLEOTIDE SEQUENCE [LARGE SCALE GENOMIC DNA]</scope>
</reference>
<feature type="binding site" evidence="3">
    <location>
        <position position="84"/>
    </location>
    <ligand>
        <name>Mg(2+)</name>
        <dbReference type="ChEBI" id="CHEBI:18420"/>
        <label>1</label>
    </ligand>
</feature>
<feature type="binding site" evidence="3">
    <location>
        <position position="291"/>
    </location>
    <ligand>
        <name>Mg(2+)</name>
        <dbReference type="ChEBI" id="CHEBI:18420"/>
        <label>1</label>
    </ligand>
</feature>
<evidence type="ECO:0000313" key="4">
    <source>
        <dbReference type="EMBL" id="KPQ42365.1"/>
    </source>
</evidence>
<keyword evidence="3" id="KW-0460">Magnesium</keyword>
<dbReference type="PANTHER" id="PTHR16222:SF24">
    <property type="entry name" value="ADP-RIBOSYLHYDROLASE ARH3"/>
    <property type="match status" value="1"/>
</dbReference>
<name>A0A0P7ZFL9_9EURY</name>
<dbReference type="Gene3D" id="1.10.4080.10">
    <property type="entry name" value="ADP-ribosylation/Crystallin J1"/>
    <property type="match status" value="1"/>
</dbReference>
<evidence type="ECO:0000313" key="5">
    <source>
        <dbReference type="Proteomes" id="UP000050360"/>
    </source>
</evidence>
<comment type="cofactor">
    <cofactor evidence="3">
        <name>Mg(2+)</name>
        <dbReference type="ChEBI" id="CHEBI:18420"/>
    </cofactor>
    <text evidence="3">Binds 2 magnesium ions per subunit.</text>
</comment>
<sequence>MIAKIFYKQELHTNKDRGNSKFLITDKLKNKYTGCMLGAAIGDALGKQNEGVRREEILKMGYIKDHGRAPKGSPGEKLRAGQYTDDTEQMLVLAQSLIACNGFDAADFASRIAKWGEEVRNDPARSPFIGPSSSYAIEKLNSGISWKESGSDIPSCGSAMRVAPIGLFYDRLENVESNAVLSSIPTHKSKGAIAGAVAVAVAVRSAIEGDDRSEIIRKTCERASNHDIGLAAKIGLAYESRNELPDIVFARLGTSYYVYDTVPCAFYCFFRYFEEPEMAIIEAVNAGGDADSIGCITGALCGAFHGIECFSKKWINSLENKDLVENIAISLFKIFSRFR</sequence>
<proteinExistence type="inferred from homology"/>
<dbReference type="SUPFAM" id="SSF101478">
    <property type="entry name" value="ADP-ribosylglycohydrolase"/>
    <property type="match status" value="1"/>
</dbReference>
<feature type="binding site" evidence="3">
    <location>
        <position position="292"/>
    </location>
    <ligand>
        <name>Mg(2+)</name>
        <dbReference type="ChEBI" id="CHEBI:18420"/>
        <label>1</label>
    </ligand>
</feature>
<dbReference type="InterPro" id="IPR036705">
    <property type="entry name" value="Ribosyl_crysJ1_sf"/>
</dbReference>
<feature type="binding site" evidence="3">
    <location>
        <position position="85"/>
    </location>
    <ligand>
        <name>Mg(2+)</name>
        <dbReference type="ChEBI" id="CHEBI:18420"/>
        <label>1</label>
    </ligand>
</feature>
<gene>
    <name evidence="4" type="ORF">MPEBLZ_03082</name>
</gene>
<comment type="caution">
    <text evidence="4">The sequence shown here is derived from an EMBL/GenBank/DDBJ whole genome shotgun (WGS) entry which is preliminary data.</text>
</comment>
<dbReference type="EMBL" id="LKCM01000237">
    <property type="protein sequence ID" value="KPQ42365.1"/>
    <property type="molecule type" value="Genomic_DNA"/>
</dbReference>
<dbReference type="GO" id="GO:0046872">
    <property type="term" value="F:metal ion binding"/>
    <property type="evidence" value="ECO:0007669"/>
    <property type="project" value="UniProtKB-KW"/>
</dbReference>
<evidence type="ECO:0000256" key="1">
    <source>
        <dbReference type="ARBA" id="ARBA00010702"/>
    </source>
</evidence>
<dbReference type="InterPro" id="IPR050792">
    <property type="entry name" value="ADP-ribosylglycohydrolase"/>
</dbReference>
<dbReference type="PATRIC" id="fig|1719120.3.peg.3347"/>
<keyword evidence="3" id="KW-0479">Metal-binding</keyword>
<dbReference type="Proteomes" id="UP000050360">
    <property type="component" value="Unassembled WGS sequence"/>
</dbReference>
<protein>
    <submittedName>
        <fullName evidence="4">ADP-ribosylglycohydrolase</fullName>
    </submittedName>
</protein>
<dbReference type="GO" id="GO:0016787">
    <property type="term" value="F:hydrolase activity"/>
    <property type="evidence" value="ECO:0007669"/>
    <property type="project" value="UniProtKB-KW"/>
</dbReference>
<keyword evidence="2 4" id="KW-0378">Hydrolase</keyword>
<organism evidence="4 5">
    <name type="scientific">Candidatus Methanoperedens nitratireducens</name>
    <dbReference type="NCBI Taxonomy" id="1392998"/>
    <lineage>
        <taxon>Archaea</taxon>
        <taxon>Methanobacteriati</taxon>
        <taxon>Methanobacteriota</taxon>
        <taxon>Stenosarchaea group</taxon>
        <taxon>Methanomicrobia</taxon>
        <taxon>Methanosarcinales</taxon>
        <taxon>ANME-2 cluster</taxon>
        <taxon>Candidatus Methanoperedentaceae</taxon>
        <taxon>Candidatus Methanoperedens</taxon>
    </lineage>
</organism>
<dbReference type="Pfam" id="PF03747">
    <property type="entry name" value="ADP_ribosyl_GH"/>
    <property type="match status" value="1"/>
</dbReference>